<dbReference type="PANTHER" id="PTHR40659">
    <property type="entry name" value="NICKEL/COBALT EFFLUX SYSTEM RCNA"/>
    <property type="match status" value="1"/>
</dbReference>
<feature type="transmembrane region" description="Helical" evidence="1">
    <location>
        <begin position="363"/>
        <end position="386"/>
    </location>
</feature>
<feature type="transmembrane region" description="Helical" evidence="1">
    <location>
        <begin position="276"/>
        <end position="301"/>
    </location>
</feature>
<protein>
    <submittedName>
        <fullName evidence="3">ABC-type uncharacterized transport system, permease component</fullName>
    </submittedName>
</protein>
<keyword evidence="4" id="KW-1185">Reference proteome</keyword>
<name>M1PE36_DESSD</name>
<dbReference type="Proteomes" id="UP000011721">
    <property type="component" value="Chromosome"/>
</dbReference>
<keyword evidence="1" id="KW-0812">Transmembrane</keyword>
<dbReference type="HOGENOM" id="CLU_030955_0_0_7"/>
<dbReference type="EMBL" id="CP003985">
    <property type="protein sequence ID" value="AGF77960.1"/>
    <property type="molecule type" value="Genomic_DNA"/>
</dbReference>
<gene>
    <name evidence="3" type="ordered locus">UWK_01400</name>
</gene>
<dbReference type="KEGG" id="dsf:UWK_01400"/>
<feature type="domain" description="Urease accessory protein UreH-like transmembrane" evidence="2">
    <location>
        <begin position="245"/>
        <end position="449"/>
    </location>
</feature>
<dbReference type="Pfam" id="PF13386">
    <property type="entry name" value="DsbD_2"/>
    <property type="match status" value="1"/>
</dbReference>
<evidence type="ECO:0000259" key="2">
    <source>
        <dbReference type="Pfam" id="PF13386"/>
    </source>
</evidence>
<dbReference type="eggNOG" id="COG2215">
    <property type="taxonomic scope" value="Bacteria"/>
</dbReference>
<dbReference type="PANTHER" id="PTHR40659:SF1">
    <property type="entry name" value="NICKEL_COBALT EFFLUX SYSTEM RCNA"/>
    <property type="match status" value="1"/>
</dbReference>
<keyword evidence="1" id="KW-0472">Membrane</keyword>
<dbReference type="STRING" id="1167006.UWK_01400"/>
<dbReference type="GO" id="GO:0006824">
    <property type="term" value="P:cobalt ion transport"/>
    <property type="evidence" value="ECO:0007669"/>
    <property type="project" value="UniProtKB-KW"/>
</dbReference>
<feature type="transmembrane region" description="Helical" evidence="1">
    <location>
        <begin position="313"/>
        <end position="333"/>
    </location>
</feature>
<feature type="transmembrane region" description="Helical" evidence="1">
    <location>
        <begin position="392"/>
        <end position="415"/>
    </location>
</feature>
<dbReference type="GO" id="GO:0032025">
    <property type="term" value="P:response to cobalt ion"/>
    <property type="evidence" value="ECO:0007669"/>
    <property type="project" value="TreeGrafter"/>
</dbReference>
<dbReference type="GO" id="GO:0046583">
    <property type="term" value="F:monoatomic cation efflux transmembrane transporter activity"/>
    <property type="evidence" value="ECO:0007669"/>
    <property type="project" value="TreeGrafter"/>
</dbReference>
<keyword evidence="1" id="KW-1133">Transmembrane helix</keyword>
<sequence length="466" mass="50193">MAGKTNIAFSVLFFVVLFGGTEAVQQVEAHPLGGVLQKTVLSDLTNAVLIEYNTHIGSEVVLTLHPDKNFDGALDEKETAQFLDRVNYLLLGNITCRVGKRELALQEMNRQLTLEDPADFKNGLNVQFTWRVSLMEDGKLPKGLFSIKDNNFRAGELNRLNYFVTVLGDSGQTTLADEGRELIWDLAALRLVSQDSYLPPPSFQAVGVTTGTTNNEGETGKETDALKALFPASNGSYGLYLLGLFSAFILGSFHALSPGHGKSMVAAYLLGSQGRIIDAINLGLVVTATHVFSVIVLGLLALTLSRYTLSQNFFPWLGVASGALVFLTGYFILARMAFATSHHHEHHHDNPIEKTYDHSLKEVVSLGIAGGLAPCPSAIVVLLFAISVNRIATGLLIILSFSLGLAVVLILIGILSVTASRRITGFGSNVGWIKRLPVFSAGIIMVLGVIIGLNALRQAGILTLTF</sequence>
<proteinExistence type="predicted"/>
<evidence type="ECO:0000256" key="1">
    <source>
        <dbReference type="SAM" id="Phobius"/>
    </source>
</evidence>
<evidence type="ECO:0000313" key="3">
    <source>
        <dbReference type="EMBL" id="AGF77960.1"/>
    </source>
</evidence>
<dbReference type="AlphaFoldDB" id="M1PE36"/>
<dbReference type="PATRIC" id="fig|1167006.5.peg.1544"/>
<dbReference type="GO" id="GO:0015099">
    <property type="term" value="F:nickel cation transmembrane transporter activity"/>
    <property type="evidence" value="ECO:0007669"/>
    <property type="project" value="TreeGrafter"/>
</dbReference>
<dbReference type="InterPro" id="IPR051224">
    <property type="entry name" value="NiCoT_RcnA"/>
</dbReference>
<reference evidence="4" key="1">
    <citation type="journal article" date="2013" name="Stand. Genomic Sci.">
        <title>Complete genome sequence of Desulfocapsa sulfexigens, a marine deltaproteobacterium specialized in disproportionating inorganic sulfur compounds.</title>
        <authorList>
            <person name="Finster K.W."/>
            <person name="Kjeldsen K.U."/>
            <person name="Kube M."/>
            <person name="Reinhardt R."/>
            <person name="Mussmann M."/>
            <person name="Amann R."/>
            <person name="Schreiber L."/>
        </authorList>
    </citation>
    <scope>NUCLEOTIDE SEQUENCE [LARGE SCALE GENOMIC DNA]</scope>
    <source>
        <strain evidence="4">DSM 10523 / SB164P1</strain>
    </source>
</reference>
<evidence type="ECO:0000313" key="4">
    <source>
        <dbReference type="Proteomes" id="UP000011721"/>
    </source>
</evidence>
<accession>M1PE36</accession>
<organism evidence="3 4">
    <name type="scientific">Desulfocapsa sulfexigens (strain DSM 10523 / SB164P1)</name>
    <dbReference type="NCBI Taxonomy" id="1167006"/>
    <lineage>
        <taxon>Bacteria</taxon>
        <taxon>Pseudomonadati</taxon>
        <taxon>Thermodesulfobacteriota</taxon>
        <taxon>Desulfobulbia</taxon>
        <taxon>Desulfobulbales</taxon>
        <taxon>Desulfocapsaceae</taxon>
        <taxon>Desulfocapsa</taxon>
    </lineage>
</organism>
<dbReference type="GO" id="GO:0005886">
    <property type="term" value="C:plasma membrane"/>
    <property type="evidence" value="ECO:0007669"/>
    <property type="project" value="UniProtKB-SubCell"/>
</dbReference>
<feature type="transmembrane region" description="Helical" evidence="1">
    <location>
        <begin position="237"/>
        <end position="256"/>
    </location>
</feature>
<dbReference type="GO" id="GO:0010045">
    <property type="term" value="P:response to nickel cation"/>
    <property type="evidence" value="ECO:0007669"/>
    <property type="project" value="TreeGrafter"/>
</dbReference>
<feature type="transmembrane region" description="Helical" evidence="1">
    <location>
        <begin position="436"/>
        <end position="456"/>
    </location>
</feature>
<dbReference type="InterPro" id="IPR039447">
    <property type="entry name" value="UreH-like_TM_dom"/>
</dbReference>